<gene>
    <name evidence="1" type="ORF">EZS28_018047</name>
</gene>
<organism evidence="1 2">
    <name type="scientific">Streblomastix strix</name>
    <dbReference type="NCBI Taxonomy" id="222440"/>
    <lineage>
        <taxon>Eukaryota</taxon>
        <taxon>Metamonada</taxon>
        <taxon>Preaxostyla</taxon>
        <taxon>Oxymonadida</taxon>
        <taxon>Streblomastigidae</taxon>
        <taxon>Streblomastix</taxon>
    </lineage>
</organism>
<proteinExistence type="predicted"/>
<reference evidence="1 2" key="1">
    <citation type="submission" date="2019-03" db="EMBL/GenBank/DDBJ databases">
        <title>Single cell metagenomics reveals metabolic interactions within the superorganism composed of flagellate Streblomastix strix and complex community of Bacteroidetes bacteria on its surface.</title>
        <authorList>
            <person name="Treitli S.C."/>
            <person name="Kolisko M."/>
            <person name="Husnik F."/>
            <person name="Keeling P."/>
            <person name="Hampl V."/>
        </authorList>
    </citation>
    <scope>NUCLEOTIDE SEQUENCE [LARGE SCALE GENOMIC DNA]</scope>
    <source>
        <strain evidence="1">ST1C</strain>
    </source>
</reference>
<name>A0A5J4VUN3_9EUKA</name>
<sequence length="124" mass="13870">NLEVQRNQLHIGNLERTLDGVLDPIELWLITSDLRDSEVSCSSEALRMVKDSCDEGYCQKPSGLFLAEAASCSPPLVARLWNGSGYQKVEIKESAIFTPEEELKLLAKILHINYNTCFVTAQEI</sequence>
<feature type="non-terminal residue" evidence="1">
    <location>
        <position position="1"/>
    </location>
</feature>
<evidence type="ECO:0000313" key="2">
    <source>
        <dbReference type="Proteomes" id="UP000324800"/>
    </source>
</evidence>
<evidence type="ECO:0000313" key="1">
    <source>
        <dbReference type="EMBL" id="KAA6386424.1"/>
    </source>
</evidence>
<accession>A0A5J4VUN3</accession>
<dbReference type="Proteomes" id="UP000324800">
    <property type="component" value="Unassembled WGS sequence"/>
</dbReference>
<dbReference type="EMBL" id="SNRW01004810">
    <property type="protein sequence ID" value="KAA6386424.1"/>
    <property type="molecule type" value="Genomic_DNA"/>
</dbReference>
<dbReference type="AlphaFoldDB" id="A0A5J4VUN3"/>
<comment type="caution">
    <text evidence="1">The sequence shown here is derived from an EMBL/GenBank/DDBJ whole genome shotgun (WGS) entry which is preliminary data.</text>
</comment>
<protein>
    <submittedName>
        <fullName evidence="1">Uncharacterized protein</fullName>
    </submittedName>
</protein>